<name>A0A4U0QPU4_9RHOB</name>
<dbReference type="InterPro" id="IPR028082">
    <property type="entry name" value="Peripla_BP_I"/>
</dbReference>
<keyword evidence="2" id="KW-1185">Reference proteome</keyword>
<organism evidence="1 2">
    <name type="scientific">Paracoccus hibiscisoli</name>
    <dbReference type="NCBI Taxonomy" id="2023261"/>
    <lineage>
        <taxon>Bacteria</taxon>
        <taxon>Pseudomonadati</taxon>
        <taxon>Pseudomonadota</taxon>
        <taxon>Alphaproteobacteria</taxon>
        <taxon>Rhodobacterales</taxon>
        <taxon>Paracoccaceae</taxon>
        <taxon>Paracoccus</taxon>
    </lineage>
</organism>
<dbReference type="Gene3D" id="3.40.50.2300">
    <property type="match status" value="2"/>
</dbReference>
<dbReference type="PANTHER" id="PTHR47628:SF1">
    <property type="entry name" value="ALIPHATIC AMIDASE EXPRESSION-REGULATING PROTEIN"/>
    <property type="match status" value="1"/>
</dbReference>
<dbReference type="Pfam" id="PF13433">
    <property type="entry name" value="Peripla_BP_5"/>
    <property type="match status" value="1"/>
</dbReference>
<dbReference type="RefSeq" id="WP_136856776.1">
    <property type="nucleotide sequence ID" value="NZ_SUNH01000014.1"/>
</dbReference>
<dbReference type="AlphaFoldDB" id="A0A4U0QPU4"/>
<dbReference type="SUPFAM" id="SSF53822">
    <property type="entry name" value="Periplasmic binding protein-like I"/>
    <property type="match status" value="1"/>
</dbReference>
<gene>
    <name evidence="1" type="ORF">FA740_10730</name>
</gene>
<comment type="caution">
    <text evidence="1">The sequence shown here is derived from an EMBL/GenBank/DDBJ whole genome shotgun (WGS) entry which is preliminary data.</text>
</comment>
<accession>A0A4U0QPU4</accession>
<evidence type="ECO:0000313" key="1">
    <source>
        <dbReference type="EMBL" id="TJZ83907.1"/>
    </source>
</evidence>
<dbReference type="Proteomes" id="UP000306223">
    <property type="component" value="Unassembled WGS sequence"/>
</dbReference>
<evidence type="ECO:0000313" key="2">
    <source>
        <dbReference type="Proteomes" id="UP000306223"/>
    </source>
</evidence>
<sequence>MARKLEIGVLFSRSGPYRLMGEASHRGVMQGIADVNADNDLDLTFEPVERDPAGDVDAYAPLGEDILATSRARHIIGCTTSWSRKEVIPTLERLNGALWYPVPYEGFEASDRIVYTHACPNQHLLPLLEHALGAHGRRGYLTGSNYIWGWEMNRLARQVTVAAGGEILGERYLPLGSTDVARIVAEIAALRPDFVLNQLIGPSQYEFIAEMAKLRQRDPHFASPRCPVLSCNLTECELPVMGDAADGIIAAGPWFRGMPARSAGRDRGHGFGSSFEVAAHDSVMMLARLLNNRPGAEDLPLSQLLSLPVAGQLGISARTHHTRLPVAIARVQDGAFSVIRALEPIDGDPYLTGARDMPRAALRVVT</sequence>
<reference evidence="1 2" key="1">
    <citation type="submission" date="2019-04" db="EMBL/GenBank/DDBJ databases">
        <authorList>
            <person name="Li J."/>
        </authorList>
    </citation>
    <scope>NUCLEOTIDE SEQUENCE [LARGE SCALE GENOMIC DNA]</scope>
    <source>
        <strain evidence="1 2">CCTCC AB2016182</strain>
    </source>
</reference>
<protein>
    <submittedName>
        <fullName evidence="1">N-acetylmuramoyl-L-alanine amidase</fullName>
    </submittedName>
</protein>
<proteinExistence type="predicted"/>
<dbReference type="EMBL" id="SUNH01000014">
    <property type="protein sequence ID" value="TJZ83907.1"/>
    <property type="molecule type" value="Genomic_DNA"/>
</dbReference>
<dbReference type="PANTHER" id="PTHR47628">
    <property type="match status" value="1"/>
</dbReference>
<dbReference type="OrthoDB" id="9802022at2"/>